<dbReference type="KEGG" id="scm:SCHCO_02632238"/>
<feature type="compositionally biased region" description="Polar residues" evidence="1">
    <location>
        <begin position="14"/>
        <end position="30"/>
    </location>
</feature>
<feature type="compositionally biased region" description="Low complexity" evidence="1">
    <location>
        <begin position="359"/>
        <end position="369"/>
    </location>
</feature>
<accession>D8Q937</accession>
<dbReference type="VEuPathDB" id="FungiDB:SCHCODRAFT_02632238"/>
<dbReference type="GeneID" id="9588052"/>
<reference evidence="2 3" key="1">
    <citation type="journal article" date="2010" name="Nat. Biotechnol.">
        <title>Genome sequence of the model mushroom Schizophyllum commune.</title>
        <authorList>
            <person name="Ohm R.A."/>
            <person name="de Jong J.F."/>
            <person name="Lugones L.G."/>
            <person name="Aerts A."/>
            <person name="Kothe E."/>
            <person name="Stajich J.E."/>
            <person name="de Vries R.P."/>
            <person name="Record E."/>
            <person name="Levasseur A."/>
            <person name="Baker S.E."/>
            <person name="Bartholomew K.A."/>
            <person name="Coutinho P.M."/>
            <person name="Erdmann S."/>
            <person name="Fowler T.J."/>
            <person name="Gathman A.C."/>
            <person name="Lombard V."/>
            <person name="Henrissat B."/>
            <person name="Knabe N."/>
            <person name="Kuees U."/>
            <person name="Lilly W.W."/>
            <person name="Lindquist E."/>
            <person name="Lucas S."/>
            <person name="Magnuson J.K."/>
            <person name="Piumi F."/>
            <person name="Raudaskoski M."/>
            <person name="Salamov A."/>
            <person name="Schmutz J."/>
            <person name="Schwarze F.W.M.R."/>
            <person name="vanKuyk P.A."/>
            <person name="Horton J.S."/>
            <person name="Grigoriev I.V."/>
            <person name="Woesten H.A.B."/>
        </authorList>
    </citation>
    <scope>NUCLEOTIDE SEQUENCE [LARGE SCALE GENOMIC DNA]</scope>
    <source>
        <strain evidence="3">H4-8 / FGSC 9210</strain>
    </source>
</reference>
<feature type="compositionally biased region" description="Basic and acidic residues" evidence="1">
    <location>
        <begin position="230"/>
        <end position="258"/>
    </location>
</feature>
<keyword evidence="3" id="KW-1185">Reference proteome</keyword>
<proteinExistence type="predicted"/>
<feature type="compositionally biased region" description="Basic and acidic residues" evidence="1">
    <location>
        <begin position="304"/>
        <end position="331"/>
    </location>
</feature>
<dbReference type="HOGENOM" id="CLU_678191_0_0_1"/>
<organism evidence="3">
    <name type="scientific">Schizophyllum commune (strain H4-8 / FGSC 9210)</name>
    <name type="common">Split gill fungus</name>
    <dbReference type="NCBI Taxonomy" id="578458"/>
    <lineage>
        <taxon>Eukaryota</taxon>
        <taxon>Fungi</taxon>
        <taxon>Dikarya</taxon>
        <taxon>Basidiomycota</taxon>
        <taxon>Agaricomycotina</taxon>
        <taxon>Agaricomycetes</taxon>
        <taxon>Agaricomycetidae</taxon>
        <taxon>Agaricales</taxon>
        <taxon>Schizophyllaceae</taxon>
        <taxon>Schizophyllum</taxon>
    </lineage>
</organism>
<name>D8Q937_SCHCM</name>
<dbReference type="OMA" id="NDATHTT"/>
<feature type="region of interest" description="Disordered" evidence="1">
    <location>
        <begin position="1"/>
        <end position="79"/>
    </location>
</feature>
<dbReference type="Proteomes" id="UP000007431">
    <property type="component" value="Unassembled WGS sequence"/>
</dbReference>
<feature type="compositionally biased region" description="Polar residues" evidence="1">
    <location>
        <begin position="259"/>
        <end position="269"/>
    </location>
</feature>
<dbReference type="InParanoid" id="D8Q937"/>
<gene>
    <name evidence="2" type="ORF">SCHCODRAFT_235908</name>
</gene>
<feature type="region of interest" description="Disordered" evidence="1">
    <location>
        <begin position="104"/>
        <end position="376"/>
    </location>
</feature>
<dbReference type="EMBL" id="GL377308">
    <property type="protein sequence ID" value="EFI95583.1"/>
    <property type="molecule type" value="Genomic_DNA"/>
</dbReference>
<evidence type="ECO:0000313" key="3">
    <source>
        <dbReference type="Proteomes" id="UP000007431"/>
    </source>
</evidence>
<evidence type="ECO:0000256" key="1">
    <source>
        <dbReference type="SAM" id="MobiDB-lite"/>
    </source>
</evidence>
<dbReference type="AlphaFoldDB" id="D8Q937"/>
<dbReference type="OrthoDB" id="3268823at2759"/>
<dbReference type="RefSeq" id="XP_003030486.1">
    <property type="nucleotide sequence ID" value="XM_003030440.1"/>
</dbReference>
<sequence>MQNPPLIDPPKALSTDSAQDWAASTQNALAQSKEAVNTDMEQERNFAAPSTAASTPGIPGAYPRSYSTENASGMGAGLTAGATGLLQTAKDYLPQIPQSVASYFQGAPNGQAEHTTAADMPSQETADESLGKTAGAGALPGAPTEAAVAQLPDERWTEGVGAIVAPDMKPAATSDENGSAKAVLAGKEEADAKASAPEPQGSSTGISAPAPAGVGDLPGSSSEAAVTVLPDEKKSQHAEPEEHSSHRSTDNVEEKGTEKNSQSRTSLSPSAHDAANKHADQPTANTAARTHPLAGEGAEWHGVPLDEKSQQRLDRDPESLDRGELVTHPEKNNAVFSAHHNEESSSTAGRGSGHKKTGSSVSMSSSGSPRKSRFFDKIKGEAKIISGKLGHNEEKVAAGKRLAGKI</sequence>
<feature type="compositionally biased region" description="Low complexity" evidence="1">
    <location>
        <begin position="131"/>
        <end position="147"/>
    </location>
</feature>
<dbReference type="eggNOG" id="ENOG502STB2">
    <property type="taxonomic scope" value="Eukaryota"/>
</dbReference>
<protein>
    <submittedName>
        <fullName evidence="2">Uncharacterized protein</fullName>
    </submittedName>
</protein>
<evidence type="ECO:0000313" key="2">
    <source>
        <dbReference type="EMBL" id="EFI95583.1"/>
    </source>
</evidence>